<name>A0A7W7CXH1_9ACTN</name>
<comment type="caution">
    <text evidence="1">The sequence shown here is derived from an EMBL/GenBank/DDBJ whole genome shotgun (WGS) entry which is preliminary data.</text>
</comment>
<evidence type="ECO:0000313" key="1">
    <source>
        <dbReference type="EMBL" id="MBB4695058.1"/>
    </source>
</evidence>
<dbReference type="EMBL" id="JACHMF010000001">
    <property type="protein sequence ID" value="MBB4695058.1"/>
    <property type="molecule type" value="Genomic_DNA"/>
</dbReference>
<evidence type="ECO:0000313" key="2">
    <source>
        <dbReference type="Proteomes" id="UP000542742"/>
    </source>
</evidence>
<dbReference type="AlphaFoldDB" id="A0A7W7CXH1"/>
<organism evidence="1 2">
    <name type="scientific">Paractinoplanes abujensis</name>
    <dbReference type="NCBI Taxonomy" id="882441"/>
    <lineage>
        <taxon>Bacteria</taxon>
        <taxon>Bacillati</taxon>
        <taxon>Actinomycetota</taxon>
        <taxon>Actinomycetes</taxon>
        <taxon>Micromonosporales</taxon>
        <taxon>Micromonosporaceae</taxon>
        <taxon>Paractinoplanes</taxon>
    </lineage>
</organism>
<protein>
    <submittedName>
        <fullName evidence="1">Uncharacterized protein</fullName>
    </submittedName>
</protein>
<proteinExistence type="predicted"/>
<gene>
    <name evidence="1" type="ORF">BKA14_005206</name>
</gene>
<sequence>MLVLAHRYDVDLPAEFARMTAEIERHLSLREQQ</sequence>
<reference evidence="1 2" key="1">
    <citation type="submission" date="2020-08" db="EMBL/GenBank/DDBJ databases">
        <title>Sequencing the genomes of 1000 actinobacteria strains.</title>
        <authorList>
            <person name="Klenk H.-P."/>
        </authorList>
    </citation>
    <scope>NUCLEOTIDE SEQUENCE [LARGE SCALE GENOMIC DNA]</scope>
    <source>
        <strain evidence="1 2">DSM 45518</strain>
    </source>
</reference>
<accession>A0A7W7CXH1</accession>
<dbReference type="Proteomes" id="UP000542742">
    <property type="component" value="Unassembled WGS sequence"/>
</dbReference>
<keyword evidence="2" id="KW-1185">Reference proteome</keyword>